<evidence type="ECO:0000256" key="1">
    <source>
        <dbReference type="SAM" id="MobiDB-lite"/>
    </source>
</evidence>
<gene>
    <name evidence="2" type="ORF">APZ42_015486</name>
</gene>
<organism evidence="2 3">
    <name type="scientific">Daphnia magna</name>
    <dbReference type="NCBI Taxonomy" id="35525"/>
    <lineage>
        <taxon>Eukaryota</taxon>
        <taxon>Metazoa</taxon>
        <taxon>Ecdysozoa</taxon>
        <taxon>Arthropoda</taxon>
        <taxon>Crustacea</taxon>
        <taxon>Branchiopoda</taxon>
        <taxon>Diplostraca</taxon>
        <taxon>Cladocera</taxon>
        <taxon>Anomopoda</taxon>
        <taxon>Daphniidae</taxon>
        <taxon>Daphnia</taxon>
    </lineage>
</organism>
<dbReference type="Proteomes" id="UP000076858">
    <property type="component" value="Unassembled WGS sequence"/>
</dbReference>
<name>A0A162PIQ4_9CRUS</name>
<keyword evidence="3" id="KW-1185">Reference proteome</keyword>
<sequence>MMSIRGVTAVRPLCAPSNPSQMHSSKHLRRLHTSGGVNALLLLYSSFSRLPITIPPTISLDGKRLLSPSFTVPSLSSLRPPTIRLAIGTPTERAAHGIGKHPTGPTDGRDEAVYNVEIRNENSATRFANAVTRRSGRHKRKEAKTNL</sequence>
<proteinExistence type="predicted"/>
<accession>A0A162PIQ4</accession>
<feature type="region of interest" description="Disordered" evidence="1">
    <location>
        <begin position="1"/>
        <end position="28"/>
    </location>
</feature>
<dbReference type="AlphaFoldDB" id="A0A162PIQ4"/>
<evidence type="ECO:0000313" key="3">
    <source>
        <dbReference type="Proteomes" id="UP000076858"/>
    </source>
</evidence>
<evidence type="ECO:0000313" key="2">
    <source>
        <dbReference type="EMBL" id="KZS18883.1"/>
    </source>
</evidence>
<protein>
    <submittedName>
        <fullName evidence="2">Uncharacterized protein</fullName>
    </submittedName>
</protein>
<dbReference type="EMBL" id="LRGB01000512">
    <property type="protein sequence ID" value="KZS18883.1"/>
    <property type="molecule type" value="Genomic_DNA"/>
</dbReference>
<reference evidence="2 3" key="1">
    <citation type="submission" date="2016-03" db="EMBL/GenBank/DDBJ databases">
        <title>EvidentialGene: Evidence-directed Construction of Genes on Genomes.</title>
        <authorList>
            <person name="Gilbert D.G."/>
            <person name="Choi J.-H."/>
            <person name="Mockaitis K."/>
            <person name="Colbourne J."/>
            <person name="Pfrender M."/>
        </authorList>
    </citation>
    <scope>NUCLEOTIDE SEQUENCE [LARGE SCALE GENOMIC DNA]</scope>
    <source>
        <strain evidence="2 3">Xinb3</strain>
        <tissue evidence="2">Complete organism</tissue>
    </source>
</reference>
<comment type="caution">
    <text evidence="2">The sequence shown here is derived from an EMBL/GenBank/DDBJ whole genome shotgun (WGS) entry which is preliminary data.</text>
</comment>